<dbReference type="InterPro" id="IPR011880">
    <property type="entry name" value="PA_CoA_ligase"/>
</dbReference>
<protein>
    <recommendedName>
        <fullName evidence="7">Phenylacetate-coenzyme A ligase</fullName>
        <ecNumber evidence="6">6.2.1.30</ecNumber>
    </recommendedName>
    <alternativeName>
        <fullName evidence="8">Phenylacetyl-CoA ligase</fullName>
    </alternativeName>
</protein>
<dbReference type="GO" id="GO:0000166">
    <property type="term" value="F:nucleotide binding"/>
    <property type="evidence" value="ECO:0007669"/>
    <property type="project" value="UniProtKB-KW"/>
</dbReference>
<feature type="domain" description="AMP-dependent ligase C-terminal" evidence="10">
    <location>
        <begin position="369"/>
        <end position="470"/>
    </location>
</feature>
<evidence type="ECO:0000259" key="10">
    <source>
        <dbReference type="Pfam" id="PF14535"/>
    </source>
</evidence>
<dbReference type="EC" id="6.2.1.30" evidence="6"/>
<dbReference type="GO" id="GO:0010124">
    <property type="term" value="P:phenylacetate catabolic process"/>
    <property type="evidence" value="ECO:0007669"/>
    <property type="project" value="InterPro"/>
</dbReference>
<evidence type="ECO:0000313" key="12">
    <source>
        <dbReference type="Proteomes" id="UP000295416"/>
    </source>
</evidence>
<dbReference type="InterPro" id="IPR000873">
    <property type="entry name" value="AMP-dep_synth/lig_dom"/>
</dbReference>
<organism evidence="11 12">
    <name type="scientific">Scopulibacillus darangshiensis</name>
    <dbReference type="NCBI Taxonomy" id="442528"/>
    <lineage>
        <taxon>Bacteria</taxon>
        <taxon>Bacillati</taxon>
        <taxon>Bacillota</taxon>
        <taxon>Bacilli</taxon>
        <taxon>Bacillales</taxon>
        <taxon>Sporolactobacillaceae</taxon>
        <taxon>Scopulibacillus</taxon>
    </lineage>
</organism>
<evidence type="ECO:0000256" key="7">
    <source>
        <dbReference type="ARBA" id="ARBA00068695"/>
    </source>
</evidence>
<dbReference type="PANTHER" id="PTHR43439:SF1">
    <property type="entry name" value="PHENYLACETATE-COENZYME A LIGASE"/>
    <property type="match status" value="1"/>
</dbReference>
<evidence type="ECO:0000256" key="8">
    <source>
        <dbReference type="ARBA" id="ARBA00075111"/>
    </source>
</evidence>
<evidence type="ECO:0000259" key="9">
    <source>
        <dbReference type="Pfam" id="PF00501"/>
    </source>
</evidence>
<dbReference type="CDD" id="cd05913">
    <property type="entry name" value="PaaK"/>
    <property type="match status" value="1"/>
</dbReference>
<keyword evidence="12" id="KW-1185">Reference proteome</keyword>
<comment type="pathway">
    <text evidence="4">Aromatic compound metabolism; phenylacetate degradation.</text>
</comment>
<dbReference type="SUPFAM" id="SSF56801">
    <property type="entry name" value="Acetyl-CoA synthetase-like"/>
    <property type="match status" value="1"/>
</dbReference>
<evidence type="ECO:0000256" key="2">
    <source>
        <dbReference type="ARBA" id="ARBA00022598"/>
    </source>
</evidence>
<evidence type="ECO:0000313" key="11">
    <source>
        <dbReference type="EMBL" id="TCP29256.1"/>
    </source>
</evidence>
<dbReference type="InterPro" id="IPR051414">
    <property type="entry name" value="Adenylate-forming_Reductase"/>
</dbReference>
<dbReference type="Gene3D" id="3.40.50.12780">
    <property type="entry name" value="N-terminal domain of ligase-like"/>
    <property type="match status" value="1"/>
</dbReference>
<keyword evidence="3" id="KW-0547">Nucleotide-binding</keyword>
<dbReference type="FunFam" id="3.40.50.12780:FF:000016">
    <property type="entry name" value="Phenylacetate-coenzyme A ligase"/>
    <property type="match status" value="1"/>
</dbReference>
<dbReference type="AlphaFoldDB" id="A0A4V2SMZ6"/>
<evidence type="ECO:0000256" key="4">
    <source>
        <dbReference type="ARBA" id="ARBA00060591"/>
    </source>
</evidence>
<dbReference type="Pfam" id="PF00501">
    <property type="entry name" value="AMP-binding"/>
    <property type="match status" value="1"/>
</dbReference>
<dbReference type="InterPro" id="IPR045851">
    <property type="entry name" value="AMP-bd_C_sf"/>
</dbReference>
<sequence length="478" mass="53032">MLTVASKKDYHLDNMTQINNIDFFTLYKKGWGVSMIYNAEVESMSREEMKALQLKRLKETAQRVYNNVAFYQEAFEKNHVTPADIQSLEDITQLPFTVKKDLRNHYPFGLFAAGQKDIVRLHASSGTSGKPTVVGYTRSDIEVWSEIVARAIAAAGGKPGEVLHNAYGYGLFTGGLGLHYGSEKLGMATVPVSGGNTERQILLIEDFKPTVISGTPSYILNIIETMERLGKDPRKTSLKYGIFGAEPWSLEMRAELEERLGIKAVDIYGLSEVMGPGVAIECHQAQNGLHIADDHFIVEVIDPGSLEPLPEGQEGELVFTSLTKEATPVIRYRTGDIASITTEACSCGRTTIRMSRVKGRIDDMMIIRGVNVFPSEIENTLLQIEELVPHFQISLSRKGPLDIAELMVEIDPAFFAAVGEDLAHEQVIRLKHRIMHGLKSQCLVSMNVNIMNPGSIPRSEGKAVRIIDSRKKPKDKVL</sequence>
<evidence type="ECO:0000256" key="3">
    <source>
        <dbReference type="ARBA" id="ARBA00022741"/>
    </source>
</evidence>
<dbReference type="Proteomes" id="UP000295416">
    <property type="component" value="Unassembled WGS sequence"/>
</dbReference>
<gene>
    <name evidence="11" type="ORF">EV207_11156</name>
</gene>
<comment type="caution">
    <text evidence="11">The sequence shown here is derived from an EMBL/GenBank/DDBJ whole genome shotgun (WGS) entry which is preliminary data.</text>
</comment>
<keyword evidence="2 11" id="KW-0436">Ligase</keyword>
<comment type="similarity">
    <text evidence="5">Belongs to the phenylacetyl-CoA ligase family.</text>
</comment>
<evidence type="ECO:0000256" key="5">
    <source>
        <dbReference type="ARBA" id="ARBA00061566"/>
    </source>
</evidence>
<reference evidence="11 12" key="1">
    <citation type="submission" date="2019-03" db="EMBL/GenBank/DDBJ databases">
        <title>Genomic Encyclopedia of Type Strains, Phase IV (KMG-IV): sequencing the most valuable type-strain genomes for metagenomic binning, comparative biology and taxonomic classification.</title>
        <authorList>
            <person name="Goeker M."/>
        </authorList>
    </citation>
    <scope>NUCLEOTIDE SEQUENCE [LARGE SCALE GENOMIC DNA]</scope>
    <source>
        <strain evidence="11 12">DSM 19377</strain>
    </source>
</reference>
<dbReference type="InterPro" id="IPR042099">
    <property type="entry name" value="ANL_N_sf"/>
</dbReference>
<dbReference type="Pfam" id="PF14535">
    <property type="entry name" value="AMP-binding_C_2"/>
    <property type="match status" value="1"/>
</dbReference>
<dbReference type="Gene3D" id="3.30.300.30">
    <property type="match status" value="1"/>
</dbReference>
<accession>A0A4V2SMZ6</accession>
<evidence type="ECO:0000256" key="6">
    <source>
        <dbReference type="ARBA" id="ARBA00066629"/>
    </source>
</evidence>
<dbReference type="PANTHER" id="PTHR43439">
    <property type="entry name" value="PHENYLACETATE-COENZYME A LIGASE"/>
    <property type="match status" value="1"/>
</dbReference>
<proteinExistence type="inferred from homology"/>
<comment type="subunit">
    <text evidence="1">Monomer.</text>
</comment>
<dbReference type="PIRSF" id="PIRSF006444">
    <property type="entry name" value="PaaK"/>
    <property type="match status" value="1"/>
</dbReference>
<name>A0A4V2SMZ6_9BACL</name>
<dbReference type="InterPro" id="IPR028154">
    <property type="entry name" value="AMP-dep_Lig_C"/>
</dbReference>
<dbReference type="EMBL" id="SLXK01000011">
    <property type="protein sequence ID" value="TCP29256.1"/>
    <property type="molecule type" value="Genomic_DNA"/>
</dbReference>
<feature type="domain" description="AMP-dependent synthetase/ligase" evidence="9">
    <location>
        <begin position="113"/>
        <end position="320"/>
    </location>
</feature>
<evidence type="ECO:0000256" key="1">
    <source>
        <dbReference type="ARBA" id="ARBA00011245"/>
    </source>
</evidence>
<dbReference type="GO" id="GO:0047475">
    <property type="term" value="F:phenylacetate-CoA ligase activity"/>
    <property type="evidence" value="ECO:0007669"/>
    <property type="project" value="UniProtKB-EC"/>
</dbReference>